<feature type="region of interest" description="Disordered" evidence="1">
    <location>
        <begin position="1"/>
        <end position="28"/>
    </location>
</feature>
<sequence>MRKGRRGEAAIGSPGAATRTYPTGDRARLPWRDLQPESQAMQTSPNLALPYIMPLQAQSHVTHNEAIRRLDCLTRLAVIDRTRTEPPPAPADGDRHIVAAPATGAWEGRDGAVAAFQDGTWAFYAPAEGWTAWCTGETGWLHFDGSDWQQHAGSGGLPGNPDQLGINATADSVNRLAVGSDASLFSHDSAGDHRMVINKAQTADTASLVFQSGWSGRAEMGLTGSDDFAFKVSADGTNFVDALTIDRQTGAVSFPATNLPSDMVVNLYQDSGRMAGNGQTGVTVGGFVFPSYLTLYNGATVTGHGKFIHNNTDHGGSAGSLTASVAELIAQIREPGSYRRYGNEFWVAEIAAGAGTAGPFSHDGVTGYEAFFNAQMIRMPAMTFHGYLRALDAPILFRKAAGQTIHVGGAPQPGAVRLDPADGWQAVMIQDLQPPRTSFGYIPATLDVYVPSAGNRFQLACPALAPGIARIDPDTGLIASVSSWS</sequence>
<protein>
    <submittedName>
        <fullName evidence="2">DUF2793 domain-containing protein</fullName>
    </submittedName>
</protein>
<dbReference type="AlphaFoldDB" id="A0A3A8ALC4"/>
<dbReference type="Pfam" id="PF10983">
    <property type="entry name" value="DUF2793"/>
    <property type="match status" value="1"/>
</dbReference>
<organism evidence="2 3">
    <name type="scientific">Oceaniradius stylonematis</name>
    <dbReference type="NCBI Taxonomy" id="2184161"/>
    <lineage>
        <taxon>Bacteria</taxon>
        <taxon>Pseudomonadati</taxon>
        <taxon>Pseudomonadota</taxon>
        <taxon>Alphaproteobacteria</taxon>
        <taxon>Hyphomicrobiales</taxon>
        <taxon>Ahrensiaceae</taxon>
        <taxon>Oceaniradius</taxon>
    </lineage>
</organism>
<gene>
    <name evidence="2" type="ORF">DEM25_013180</name>
</gene>
<dbReference type="EMBL" id="QFWV02000007">
    <property type="protein sequence ID" value="RKF06531.1"/>
    <property type="molecule type" value="Genomic_DNA"/>
</dbReference>
<evidence type="ECO:0000256" key="1">
    <source>
        <dbReference type="SAM" id="MobiDB-lite"/>
    </source>
</evidence>
<comment type="caution">
    <text evidence="2">The sequence shown here is derived from an EMBL/GenBank/DDBJ whole genome shotgun (WGS) entry which is preliminary data.</text>
</comment>
<keyword evidence="3" id="KW-1185">Reference proteome</keyword>
<dbReference type="Proteomes" id="UP000246132">
    <property type="component" value="Unassembled WGS sequence"/>
</dbReference>
<dbReference type="InterPro" id="IPR021251">
    <property type="entry name" value="DUF2793"/>
</dbReference>
<name>A0A3A8ALC4_9HYPH</name>
<evidence type="ECO:0000313" key="2">
    <source>
        <dbReference type="EMBL" id="RKF06531.1"/>
    </source>
</evidence>
<evidence type="ECO:0000313" key="3">
    <source>
        <dbReference type="Proteomes" id="UP000246132"/>
    </source>
</evidence>
<reference evidence="2 3" key="1">
    <citation type="journal article" date="2018" name="Int. J. Syst. Bacteriol.">
        <title>Oceaniradius stylonemae gen. nov., sp. nov., isolated from a red alga, Stylonema cornu-cervi.</title>
        <authorList>
            <person name="Jeong S."/>
        </authorList>
    </citation>
    <scope>NUCLEOTIDE SEQUENCE [LARGE SCALE GENOMIC DNA]</scope>
    <source>
        <strain evidence="2 3">StC1</strain>
    </source>
</reference>
<accession>A0A3A8ALC4</accession>
<proteinExistence type="predicted"/>